<proteinExistence type="predicted"/>
<evidence type="ECO:0000313" key="1">
    <source>
        <dbReference type="EMBL" id="PKG29870.1"/>
    </source>
</evidence>
<reference evidence="1 2" key="1">
    <citation type="journal article" date="2010" name="Int. J. Syst. Evol. Microbiol.">
        <title>Bacillus horneckiae sp. nov., isolated from a spacecraft-assembly clean room.</title>
        <authorList>
            <person name="Vaishampayan P."/>
            <person name="Probst A."/>
            <person name="Krishnamurthi S."/>
            <person name="Ghosh S."/>
            <person name="Osman S."/>
            <person name="McDowall A."/>
            <person name="Ruckmani A."/>
            <person name="Mayilraj S."/>
            <person name="Venkateswaran K."/>
        </authorList>
    </citation>
    <scope>NUCLEOTIDE SEQUENCE [LARGE SCALE GENOMIC DNA]</scope>
    <source>
        <strain evidence="2">1PO1SC</strain>
    </source>
</reference>
<gene>
    <name evidence="1" type="ORF">CWS20_06465</name>
</gene>
<organism evidence="1 2">
    <name type="scientific">Cytobacillus horneckiae</name>
    <dbReference type="NCBI Taxonomy" id="549687"/>
    <lineage>
        <taxon>Bacteria</taxon>
        <taxon>Bacillati</taxon>
        <taxon>Bacillota</taxon>
        <taxon>Bacilli</taxon>
        <taxon>Bacillales</taxon>
        <taxon>Bacillaceae</taxon>
        <taxon>Cytobacillus</taxon>
    </lineage>
</organism>
<comment type="caution">
    <text evidence="1">The sequence shown here is derived from an EMBL/GenBank/DDBJ whole genome shotgun (WGS) entry which is preliminary data.</text>
</comment>
<keyword evidence="2" id="KW-1185">Reference proteome</keyword>
<sequence>MKNSHCQKKGNMLYLDQLYIKSLFNIKVKVEVRASLVKVSEKIELHGRALKGKDRRSEERLIAFFAGSALNKCRIVKTTPSWSAISLCVRISIIRLNSTAMGWFPLLFFVPNSGRESAFCTYRRQKKL</sequence>
<dbReference type="AlphaFoldDB" id="A0A2N0ZK23"/>
<protein>
    <submittedName>
        <fullName evidence="1">Uncharacterized protein</fullName>
    </submittedName>
</protein>
<dbReference type="EMBL" id="PISD01000011">
    <property type="protein sequence ID" value="PKG29870.1"/>
    <property type="molecule type" value="Genomic_DNA"/>
</dbReference>
<accession>A0A2N0ZK23</accession>
<name>A0A2N0ZK23_9BACI</name>
<evidence type="ECO:0000313" key="2">
    <source>
        <dbReference type="Proteomes" id="UP000233343"/>
    </source>
</evidence>
<dbReference type="Proteomes" id="UP000233343">
    <property type="component" value="Unassembled WGS sequence"/>
</dbReference>